<dbReference type="EMBL" id="BDQA01000654">
    <property type="protein sequence ID" value="GBH22115.1"/>
    <property type="molecule type" value="Genomic_RNA"/>
</dbReference>
<feature type="region of interest" description="Disordered" evidence="1">
    <location>
        <begin position="196"/>
        <end position="221"/>
    </location>
</feature>
<keyword evidence="2" id="KW-1133">Transmembrane helix</keyword>
<accession>A0A2V0RIR4</accession>
<keyword evidence="2" id="KW-0812">Transmembrane</keyword>
<feature type="compositionally biased region" description="Basic and acidic residues" evidence="1">
    <location>
        <begin position="208"/>
        <end position="221"/>
    </location>
</feature>
<reference evidence="3" key="1">
    <citation type="submission" date="2017-04" db="EMBL/GenBank/DDBJ databases">
        <title>Unveiling RNA virosphere associated with marine microorganisms.</title>
        <authorList>
            <person name="Urayama S."/>
            <person name="Takaki Y."/>
            <person name="Nishi S."/>
            <person name="Yoshida Y."/>
            <person name="Deguchi S."/>
            <person name="Takai K."/>
            <person name="Nunoura T."/>
        </authorList>
    </citation>
    <scope>NUCLEOTIDE SEQUENCE</scope>
</reference>
<proteinExistence type="predicted"/>
<feature type="compositionally biased region" description="Acidic residues" evidence="1">
    <location>
        <begin position="196"/>
        <end position="207"/>
    </location>
</feature>
<comment type="caution">
    <text evidence="3">The sequence shown here is derived from an EMBL/GenBank/DDBJ whole genome shotgun (WGS) entry which is preliminary data.</text>
</comment>
<feature type="transmembrane region" description="Helical" evidence="2">
    <location>
        <begin position="16"/>
        <end position="37"/>
    </location>
</feature>
<protein>
    <submittedName>
        <fullName evidence="3">Uncharacterized protein</fullName>
    </submittedName>
</protein>
<keyword evidence="2" id="KW-0472">Membrane</keyword>
<name>A0A2V0RIR4_9ZZZZ</name>
<sequence length="221" mass="25312">MSGLGEESLEMRVVTYVQLFLGFISFLLLTFLLRIVVNKVTEVLQVGMRAQLTEVRKVIFETNTGAKSLELKKFALKFVDDHGRRPTKKDCKMAGFEAKRDVKDIREFATKYKKDLSDRGVEINIPWTMREYDEVTDRQVQNEKDKGLVIDFLNGNPTIASELRLSALSKIGPVRIYQNKGVFKAFCSEHIAVEMSESETEMTDDEEEKHVHEGPKPEVSF</sequence>
<evidence type="ECO:0000313" key="3">
    <source>
        <dbReference type="EMBL" id="GBH22115.1"/>
    </source>
</evidence>
<evidence type="ECO:0000256" key="1">
    <source>
        <dbReference type="SAM" id="MobiDB-lite"/>
    </source>
</evidence>
<organism evidence="3">
    <name type="scientific">viral metagenome</name>
    <dbReference type="NCBI Taxonomy" id="1070528"/>
    <lineage>
        <taxon>unclassified sequences</taxon>
        <taxon>metagenomes</taxon>
        <taxon>organismal metagenomes</taxon>
    </lineage>
</organism>
<dbReference type="AlphaFoldDB" id="A0A2V0RIR4"/>
<evidence type="ECO:0000256" key="2">
    <source>
        <dbReference type="SAM" id="Phobius"/>
    </source>
</evidence>